<dbReference type="InterPro" id="IPR036388">
    <property type="entry name" value="WH-like_DNA-bd_sf"/>
</dbReference>
<dbReference type="Proteomes" id="UP000037460">
    <property type="component" value="Unassembled WGS sequence"/>
</dbReference>
<sequence length="130" mass="14590">MKVARMRSKASGVQETYFGIVDLNSSDAFSKLASPLGKAEQEFFRRVVADILASEDKEIDSASAKNIGRDLTTSKLNGAEAEACLERLERGFWLVKAVYDDEVRYKLGVRSEFQQRYAPTEAMEEQVSEI</sequence>
<accession>A0A0M0K319</accession>
<reference evidence="2" key="1">
    <citation type="journal article" date="2015" name="PLoS Genet.">
        <title>Genome Sequence and Transcriptome Analyses of Chrysochromulina tobin: Metabolic Tools for Enhanced Algal Fitness in the Prominent Order Prymnesiales (Haptophyceae).</title>
        <authorList>
            <person name="Hovde B.T."/>
            <person name="Deodato C.R."/>
            <person name="Hunsperger H.M."/>
            <person name="Ryken S.A."/>
            <person name="Yost W."/>
            <person name="Jha R.K."/>
            <person name="Patterson J."/>
            <person name="Monnat R.J. Jr."/>
            <person name="Barlow S.B."/>
            <person name="Starkenburg S.R."/>
            <person name="Cattolico R.A."/>
        </authorList>
    </citation>
    <scope>NUCLEOTIDE SEQUENCE</scope>
    <source>
        <strain evidence="2">CCMP291</strain>
    </source>
</reference>
<keyword evidence="2" id="KW-1185">Reference proteome</keyword>
<gene>
    <name evidence="1" type="ORF">Ctob_011547</name>
</gene>
<organism evidence="1 2">
    <name type="scientific">Chrysochromulina tobinii</name>
    <dbReference type="NCBI Taxonomy" id="1460289"/>
    <lineage>
        <taxon>Eukaryota</taxon>
        <taxon>Haptista</taxon>
        <taxon>Haptophyta</taxon>
        <taxon>Prymnesiophyceae</taxon>
        <taxon>Prymnesiales</taxon>
        <taxon>Chrysochromulinaceae</taxon>
        <taxon>Chrysochromulina</taxon>
    </lineage>
</organism>
<dbReference type="Gene3D" id="1.10.10.10">
    <property type="entry name" value="Winged helix-like DNA-binding domain superfamily/Winged helix DNA-binding domain"/>
    <property type="match status" value="1"/>
</dbReference>
<protein>
    <submittedName>
        <fullName evidence="1">Uncharacterized protein</fullName>
    </submittedName>
</protein>
<proteinExistence type="predicted"/>
<evidence type="ECO:0000313" key="1">
    <source>
        <dbReference type="EMBL" id="KOO32967.1"/>
    </source>
</evidence>
<dbReference type="AlphaFoldDB" id="A0A0M0K319"/>
<name>A0A0M0K319_9EUKA</name>
<dbReference type="EMBL" id="JWZX01001638">
    <property type="protein sequence ID" value="KOO32967.1"/>
    <property type="molecule type" value="Genomic_DNA"/>
</dbReference>
<evidence type="ECO:0000313" key="2">
    <source>
        <dbReference type="Proteomes" id="UP000037460"/>
    </source>
</evidence>
<comment type="caution">
    <text evidence="1">The sequence shown here is derived from an EMBL/GenBank/DDBJ whole genome shotgun (WGS) entry which is preliminary data.</text>
</comment>